<evidence type="ECO:0000313" key="2">
    <source>
        <dbReference type="EMBL" id="MBE1583366.1"/>
    </source>
</evidence>
<feature type="domain" description="HTH cro/C1-type" evidence="1">
    <location>
        <begin position="18"/>
        <end position="72"/>
    </location>
</feature>
<dbReference type="InterPro" id="IPR012349">
    <property type="entry name" value="Split_barrel_FMN-bd"/>
</dbReference>
<evidence type="ECO:0000259" key="1">
    <source>
        <dbReference type="PROSITE" id="PS50943"/>
    </source>
</evidence>
<dbReference type="SUPFAM" id="SSF47413">
    <property type="entry name" value="lambda repressor-like DNA-binding domains"/>
    <property type="match status" value="1"/>
</dbReference>
<reference evidence="2 3" key="1">
    <citation type="submission" date="2020-10" db="EMBL/GenBank/DDBJ databases">
        <title>Sequencing the genomes of 1000 actinobacteria strains.</title>
        <authorList>
            <person name="Klenk H.-P."/>
        </authorList>
    </citation>
    <scope>NUCLEOTIDE SEQUENCE [LARGE SCALE GENOMIC DNA]</scope>
    <source>
        <strain evidence="2 3">DSM 43173</strain>
    </source>
</reference>
<dbReference type="RefSeq" id="WP_225963317.1">
    <property type="nucleotide sequence ID" value="NZ_JADBEK010000001.1"/>
</dbReference>
<sequence>MTREDALMTGTGDFGRRISYHRHRLGLTPGQVADRADMSAGYVQHLEGHLGTPDTGTVTRLAAALETTVEDLLGGGRDRPPGPGSGAADAVLEVLDPEECLRLVAPGGIGRVAFNGPEGPTVLPVNYKVHDGAIVFRTAHGGPMDQDLRTGAEGVEIKIGFQVDRIDEARREGWSVLVQGPAHHVPEDEAVQADVTPWAGGERRLYIRIIPHRITGRRIHGL</sequence>
<dbReference type="InterPro" id="IPR024747">
    <property type="entry name" value="Pyridox_Oxase-rel"/>
</dbReference>
<dbReference type="Gene3D" id="1.10.260.40">
    <property type="entry name" value="lambda repressor-like DNA-binding domains"/>
    <property type="match status" value="1"/>
</dbReference>
<dbReference type="InterPro" id="IPR010982">
    <property type="entry name" value="Lambda_DNA-bd_dom_sf"/>
</dbReference>
<dbReference type="SUPFAM" id="SSF50475">
    <property type="entry name" value="FMN-binding split barrel"/>
    <property type="match status" value="1"/>
</dbReference>
<organism evidence="2 3">
    <name type="scientific">Nonomuraea angiospora</name>
    <dbReference type="NCBI Taxonomy" id="46172"/>
    <lineage>
        <taxon>Bacteria</taxon>
        <taxon>Bacillati</taxon>
        <taxon>Actinomycetota</taxon>
        <taxon>Actinomycetes</taxon>
        <taxon>Streptosporangiales</taxon>
        <taxon>Streptosporangiaceae</taxon>
        <taxon>Nonomuraea</taxon>
    </lineage>
</organism>
<dbReference type="Gene3D" id="2.30.110.10">
    <property type="entry name" value="Electron Transport, Fmn-binding Protein, Chain A"/>
    <property type="match status" value="1"/>
</dbReference>
<dbReference type="CDD" id="cd00093">
    <property type="entry name" value="HTH_XRE"/>
    <property type="match status" value="1"/>
</dbReference>
<dbReference type="InterPro" id="IPR001387">
    <property type="entry name" value="Cro/C1-type_HTH"/>
</dbReference>
<dbReference type="EMBL" id="JADBEK010000001">
    <property type="protein sequence ID" value="MBE1583366.1"/>
    <property type="molecule type" value="Genomic_DNA"/>
</dbReference>
<dbReference type="SMART" id="SM00530">
    <property type="entry name" value="HTH_XRE"/>
    <property type="match status" value="1"/>
</dbReference>
<dbReference type="Pfam" id="PF13560">
    <property type="entry name" value="HTH_31"/>
    <property type="match status" value="1"/>
</dbReference>
<name>A0ABR9LRT0_9ACTN</name>
<keyword evidence="3" id="KW-1185">Reference proteome</keyword>
<proteinExistence type="predicted"/>
<dbReference type="Proteomes" id="UP000633509">
    <property type="component" value="Unassembled WGS sequence"/>
</dbReference>
<dbReference type="PROSITE" id="PS50943">
    <property type="entry name" value="HTH_CROC1"/>
    <property type="match status" value="1"/>
</dbReference>
<gene>
    <name evidence="2" type="ORF">H4W80_001624</name>
</gene>
<evidence type="ECO:0000313" key="3">
    <source>
        <dbReference type="Proteomes" id="UP000633509"/>
    </source>
</evidence>
<dbReference type="Pfam" id="PF12900">
    <property type="entry name" value="Pyridox_ox_2"/>
    <property type="match status" value="1"/>
</dbReference>
<protein>
    <submittedName>
        <fullName evidence="2">Transcriptional regulator with XRE-family HTH domain</fullName>
    </submittedName>
</protein>
<comment type="caution">
    <text evidence="2">The sequence shown here is derived from an EMBL/GenBank/DDBJ whole genome shotgun (WGS) entry which is preliminary data.</text>
</comment>
<accession>A0ABR9LRT0</accession>